<protein>
    <recommendedName>
        <fullName evidence="2">Type I-D CRISPR-associated protein Cas5/Csc1</fullName>
    </recommendedName>
</protein>
<evidence type="ECO:0008006" key="2">
    <source>
        <dbReference type="Google" id="ProtNLM"/>
    </source>
</evidence>
<sequence>MPFFYDANIRVEGFLWYHFRSLPTSNYYVGEIPPVIHNYGFTLALAGFIVNPETGYGSLYGVTRYEYPVELFKKYGVYSYPLMLSKPKLGEFLMSAQNEGIAAMKSRTRLAYPFFTKNVMIMPGSELSTLVISERELPRKLVVNIGAKRAGVLRVKLTQVEVDVTENQYVSRPFNVVDVEKVTNYTVLVPHEAGDIAVFGIAERSYTYTIWEGGRKRKASFPALKWKGSEDG</sequence>
<dbReference type="EMBL" id="DSFE01000079">
    <property type="protein sequence ID" value="HEU97924.1"/>
    <property type="molecule type" value="Genomic_DNA"/>
</dbReference>
<evidence type="ECO:0000313" key="1">
    <source>
        <dbReference type="EMBL" id="HEU97924.1"/>
    </source>
</evidence>
<dbReference type="Proteomes" id="UP000885664">
    <property type="component" value="Unassembled WGS sequence"/>
</dbReference>
<name>A0A7C2UWG4_9CREN</name>
<accession>A0A7C2UWG4</accession>
<gene>
    <name evidence="1" type="ORF">ENO36_03615</name>
</gene>
<dbReference type="InterPro" id="IPR017576">
    <property type="entry name" value="CRISPR-assoc_prot_Csc1"/>
</dbReference>
<dbReference type="AlphaFoldDB" id="A0A7C2UWG4"/>
<organism evidence="1">
    <name type="scientific">Fervidicoccus fontis</name>
    <dbReference type="NCBI Taxonomy" id="683846"/>
    <lineage>
        <taxon>Archaea</taxon>
        <taxon>Thermoproteota</taxon>
        <taxon>Thermoprotei</taxon>
        <taxon>Fervidicoccales</taxon>
        <taxon>Fervidicoccaceae</taxon>
        <taxon>Fervidicoccus</taxon>
    </lineage>
</organism>
<reference evidence="1" key="1">
    <citation type="journal article" date="2020" name="mSystems">
        <title>Genome- and Community-Level Interaction Insights into Carbon Utilization and Element Cycling Functions of Hydrothermarchaeota in Hydrothermal Sediment.</title>
        <authorList>
            <person name="Zhou Z."/>
            <person name="Liu Y."/>
            <person name="Xu W."/>
            <person name="Pan J."/>
            <person name="Luo Z.H."/>
            <person name="Li M."/>
        </authorList>
    </citation>
    <scope>NUCLEOTIDE SEQUENCE [LARGE SCALE GENOMIC DNA]</scope>
    <source>
        <strain evidence="1">SpSt-1259</strain>
    </source>
</reference>
<comment type="caution">
    <text evidence="1">The sequence shown here is derived from an EMBL/GenBank/DDBJ whole genome shotgun (WGS) entry which is preliminary data.</text>
</comment>
<proteinExistence type="predicted"/>
<dbReference type="Pfam" id="PF26241">
    <property type="entry name" value="Cas_Csc1"/>
    <property type="match status" value="1"/>
</dbReference>